<dbReference type="Gene3D" id="4.10.520.10">
    <property type="entry name" value="IHF-like DNA-binding proteins"/>
    <property type="match status" value="1"/>
</dbReference>
<evidence type="ECO:0000313" key="4">
    <source>
        <dbReference type="EMBL" id="OCC14510.1"/>
    </source>
</evidence>
<gene>
    <name evidence="4" type="ORF">DBT_2052</name>
</gene>
<keyword evidence="2" id="KW-0238">DNA-binding</keyword>
<dbReference type="Proteomes" id="UP000093080">
    <property type="component" value="Unassembled WGS sequence"/>
</dbReference>
<proteinExistence type="inferred from homology"/>
<dbReference type="Pfam" id="PF00216">
    <property type="entry name" value="Bac_DNA_binding"/>
    <property type="match status" value="1"/>
</dbReference>
<dbReference type="STRING" id="1156395.DBT_2052"/>
<dbReference type="SMART" id="SM00411">
    <property type="entry name" value="BHL"/>
    <property type="match status" value="1"/>
</dbReference>
<dbReference type="SUPFAM" id="SSF47729">
    <property type="entry name" value="IHF-like DNA-binding proteins"/>
    <property type="match status" value="1"/>
</dbReference>
<evidence type="ECO:0000256" key="3">
    <source>
        <dbReference type="RuleBase" id="RU003939"/>
    </source>
</evidence>
<accession>A0A1B9F3L6</accession>
<keyword evidence="5" id="KW-1185">Reference proteome</keyword>
<dbReference type="InterPro" id="IPR010992">
    <property type="entry name" value="IHF-like_DNA-bd_dom_sf"/>
</dbReference>
<evidence type="ECO:0008006" key="6">
    <source>
        <dbReference type="Google" id="ProtNLM"/>
    </source>
</evidence>
<dbReference type="InterPro" id="IPR000119">
    <property type="entry name" value="Hist_DNA-bd"/>
</dbReference>
<dbReference type="GO" id="GO:0030527">
    <property type="term" value="F:structural constituent of chromatin"/>
    <property type="evidence" value="ECO:0007669"/>
    <property type="project" value="InterPro"/>
</dbReference>
<comment type="caution">
    <text evidence="4">The sequence shown here is derived from an EMBL/GenBank/DDBJ whole genome shotgun (WGS) entry which is preliminary data.</text>
</comment>
<evidence type="ECO:0000256" key="2">
    <source>
        <dbReference type="ARBA" id="ARBA00023125"/>
    </source>
</evidence>
<dbReference type="PANTHER" id="PTHR33175:SF2">
    <property type="entry name" value="INTEGRATION HOST FACTOR SUBUNIT ALPHA"/>
    <property type="match status" value="1"/>
</dbReference>
<reference evidence="4 5" key="1">
    <citation type="submission" date="2016-06" db="EMBL/GenBank/DDBJ databases">
        <title>Respiratory ammonification of nitrate coupled to the oxidation of elemental sulfur in deep-sea autotrophic thermophilic bacteria.</title>
        <authorList>
            <person name="Slobodkina G.B."/>
            <person name="Mardanov A.V."/>
            <person name="Ravin N.V."/>
            <person name="Frolova A.A."/>
            <person name="Viryasiv M.B."/>
            <person name="Chernyh N.A."/>
            <person name="Bonch-Osmolovskaya E.A."/>
            <person name="Slobodkin A.I."/>
        </authorList>
    </citation>
    <scope>NUCLEOTIDE SEQUENCE [LARGE SCALE GENOMIC DNA]</scope>
    <source>
        <strain evidence="4 5">S69</strain>
    </source>
</reference>
<evidence type="ECO:0000313" key="5">
    <source>
        <dbReference type="Proteomes" id="UP000093080"/>
    </source>
</evidence>
<sequence>MTKKDLAVHISEEMGFSVRESKRLVDAFFQSVKEFLKEGEDVKIVRFGTFSKIERASKFKEGTKETVGFHPSRWLKGRLNGGKKVLQD</sequence>
<dbReference type="EMBL" id="MAGO01000011">
    <property type="protein sequence ID" value="OCC14510.1"/>
    <property type="molecule type" value="Genomic_DNA"/>
</dbReference>
<dbReference type="GO" id="GO:0003677">
    <property type="term" value="F:DNA binding"/>
    <property type="evidence" value="ECO:0007669"/>
    <property type="project" value="UniProtKB-KW"/>
</dbReference>
<organism evidence="4 5">
    <name type="scientific">Dissulfuribacter thermophilus</name>
    <dbReference type="NCBI Taxonomy" id="1156395"/>
    <lineage>
        <taxon>Bacteria</taxon>
        <taxon>Pseudomonadati</taxon>
        <taxon>Thermodesulfobacteriota</taxon>
        <taxon>Dissulfuribacteria</taxon>
        <taxon>Dissulfuribacterales</taxon>
        <taxon>Dissulfuribacteraceae</taxon>
        <taxon>Dissulfuribacter</taxon>
    </lineage>
</organism>
<evidence type="ECO:0000256" key="1">
    <source>
        <dbReference type="ARBA" id="ARBA00010529"/>
    </source>
</evidence>
<dbReference type="GO" id="GO:0005829">
    <property type="term" value="C:cytosol"/>
    <property type="evidence" value="ECO:0007669"/>
    <property type="project" value="TreeGrafter"/>
</dbReference>
<name>A0A1B9F3L6_9BACT</name>
<dbReference type="PANTHER" id="PTHR33175">
    <property type="entry name" value="DNA-BINDING PROTEIN HU"/>
    <property type="match status" value="1"/>
</dbReference>
<protein>
    <recommendedName>
        <fullName evidence="6">Integration host factor subunit alpha</fullName>
    </recommendedName>
</protein>
<dbReference type="AlphaFoldDB" id="A0A1B9F3L6"/>
<comment type="similarity">
    <text evidence="1 3">Belongs to the bacterial histone-like protein family.</text>
</comment>